<dbReference type="Gene3D" id="1.10.10.60">
    <property type="entry name" value="Homeodomain-like"/>
    <property type="match status" value="2"/>
</dbReference>
<dbReference type="RefSeq" id="WP_377493019.1">
    <property type="nucleotide sequence ID" value="NZ_JBHMDO010000017.1"/>
</dbReference>
<keyword evidence="6" id="KW-0238">DNA-binding</keyword>
<sequence length="538" mass="60838">MLKVLIVEDERTVREGIAESIEEMQCGFRLCGQAGDGEEALRLIDRLAPDIVITDIRMPRMDGLELVQAAKREQPGLEFILLSGHNDFEYAKTALRLGVSDYLLKPCKPEELMDTLISAKQKIAKTRETEHSLHQSLAAVMEKTLVRWLQSPPQPLENRSRQLEMWGEPIEAAHIYAGIVRFDETGSPHTQSPSPYQPRDMELIRYAAENVMRETLQTPSRGSTIVFRCGSDLVWLANRQPADEVHLAACRTKLTQLRTNLEQFLRISVSIGVGGLADSIDELHLSYDQAAEALNARFYEGRGSILFYHDLLAGALAAADNAWQDKALERLEEQILHDLRTMNFEHALDGAETWIERLRSSPHYGQSGASLKTTAFLLELQKLAQEQHAAAFEWKLQMVDWLKQLPLIETIDDLSTLVKSLIRGLVAVLTSMTPTHRTVAAALDIIHAKYQTNLTLDAVAKEVFVSKTYLSSLFKQGLGINFLDYLHQYRVEQAKPLLKQHYKIYAVAKLVGYQEERHFSATFKKWSGLTPSQYQKSV</sequence>
<dbReference type="PANTHER" id="PTHR42713:SF3">
    <property type="entry name" value="TRANSCRIPTIONAL REGULATORY PROTEIN HPTR"/>
    <property type="match status" value="1"/>
</dbReference>
<dbReference type="InterPro" id="IPR051552">
    <property type="entry name" value="HptR"/>
</dbReference>
<dbReference type="InterPro" id="IPR018060">
    <property type="entry name" value="HTH_AraC"/>
</dbReference>
<dbReference type="Proteomes" id="UP001589747">
    <property type="component" value="Unassembled WGS sequence"/>
</dbReference>
<dbReference type="PANTHER" id="PTHR42713">
    <property type="entry name" value="HISTIDINE KINASE-RELATED"/>
    <property type="match status" value="1"/>
</dbReference>
<feature type="domain" description="Response regulatory" evidence="10">
    <location>
        <begin position="3"/>
        <end position="120"/>
    </location>
</feature>
<dbReference type="SUPFAM" id="SSF52172">
    <property type="entry name" value="CheY-like"/>
    <property type="match status" value="1"/>
</dbReference>
<dbReference type="PROSITE" id="PS50110">
    <property type="entry name" value="RESPONSE_REGULATORY"/>
    <property type="match status" value="1"/>
</dbReference>
<keyword evidence="12" id="KW-1185">Reference proteome</keyword>
<dbReference type="Gene3D" id="3.40.50.2300">
    <property type="match status" value="1"/>
</dbReference>
<dbReference type="SMART" id="SM00342">
    <property type="entry name" value="HTH_ARAC"/>
    <property type="match status" value="1"/>
</dbReference>
<evidence type="ECO:0000256" key="3">
    <source>
        <dbReference type="ARBA" id="ARBA00022553"/>
    </source>
</evidence>
<evidence type="ECO:0000256" key="2">
    <source>
        <dbReference type="ARBA" id="ARBA00022490"/>
    </source>
</evidence>
<evidence type="ECO:0000259" key="10">
    <source>
        <dbReference type="PROSITE" id="PS50110"/>
    </source>
</evidence>
<dbReference type="Pfam" id="PF00072">
    <property type="entry name" value="Response_reg"/>
    <property type="match status" value="1"/>
</dbReference>
<gene>
    <name evidence="11" type="ORF">ACFFSY_09135</name>
</gene>
<proteinExistence type="predicted"/>
<evidence type="ECO:0000256" key="4">
    <source>
        <dbReference type="ARBA" id="ARBA00023012"/>
    </source>
</evidence>
<dbReference type="InterPro" id="IPR041522">
    <property type="entry name" value="CdaR_GGDEF"/>
</dbReference>
<keyword evidence="2" id="KW-0963">Cytoplasm</keyword>
<dbReference type="InterPro" id="IPR001789">
    <property type="entry name" value="Sig_transdc_resp-reg_receiver"/>
</dbReference>
<dbReference type="EMBL" id="JBHMDO010000017">
    <property type="protein sequence ID" value="MFB9326072.1"/>
    <property type="molecule type" value="Genomic_DNA"/>
</dbReference>
<dbReference type="PRINTS" id="PR00032">
    <property type="entry name" value="HTHARAC"/>
</dbReference>
<reference evidence="11 12" key="1">
    <citation type="submission" date="2024-09" db="EMBL/GenBank/DDBJ databases">
        <authorList>
            <person name="Sun Q."/>
            <person name="Mori K."/>
        </authorList>
    </citation>
    <scope>NUCLEOTIDE SEQUENCE [LARGE SCALE GENOMIC DNA]</scope>
    <source>
        <strain evidence="11 12">TISTR 2452</strain>
    </source>
</reference>
<organism evidence="11 12">
    <name type="scientific">Paenibacillus aurantiacus</name>
    <dbReference type="NCBI Taxonomy" id="1936118"/>
    <lineage>
        <taxon>Bacteria</taxon>
        <taxon>Bacillati</taxon>
        <taxon>Bacillota</taxon>
        <taxon>Bacilli</taxon>
        <taxon>Bacillales</taxon>
        <taxon>Paenibacillaceae</taxon>
        <taxon>Paenibacillus</taxon>
    </lineage>
</organism>
<dbReference type="Pfam" id="PF17853">
    <property type="entry name" value="GGDEF_2"/>
    <property type="match status" value="1"/>
</dbReference>
<keyword evidence="3 8" id="KW-0597">Phosphoprotein</keyword>
<dbReference type="PROSITE" id="PS01124">
    <property type="entry name" value="HTH_ARAC_FAMILY_2"/>
    <property type="match status" value="1"/>
</dbReference>
<name>A0ABV5KLG0_9BACL</name>
<dbReference type="Pfam" id="PF12833">
    <property type="entry name" value="HTH_18"/>
    <property type="match status" value="1"/>
</dbReference>
<dbReference type="SMART" id="SM00448">
    <property type="entry name" value="REC"/>
    <property type="match status" value="1"/>
</dbReference>
<dbReference type="InterPro" id="IPR020449">
    <property type="entry name" value="Tscrpt_reg_AraC-type_HTH"/>
</dbReference>
<comment type="subcellular location">
    <subcellularLocation>
        <location evidence="1">Cytoplasm</location>
    </subcellularLocation>
</comment>
<evidence type="ECO:0000313" key="12">
    <source>
        <dbReference type="Proteomes" id="UP001589747"/>
    </source>
</evidence>
<keyword evidence="4" id="KW-0902">Two-component regulatory system</keyword>
<feature type="domain" description="HTH araC/xylS-type" evidence="9">
    <location>
        <begin position="440"/>
        <end position="537"/>
    </location>
</feature>
<accession>A0ABV5KLG0</accession>
<protein>
    <submittedName>
        <fullName evidence="11">Response regulator</fullName>
    </submittedName>
</protein>
<comment type="caution">
    <text evidence="11">The sequence shown here is derived from an EMBL/GenBank/DDBJ whole genome shotgun (WGS) entry which is preliminary data.</text>
</comment>
<keyword evidence="7" id="KW-0804">Transcription</keyword>
<dbReference type="InterPro" id="IPR009057">
    <property type="entry name" value="Homeodomain-like_sf"/>
</dbReference>
<evidence type="ECO:0000256" key="6">
    <source>
        <dbReference type="ARBA" id="ARBA00023125"/>
    </source>
</evidence>
<feature type="modified residue" description="4-aspartylphosphate" evidence="8">
    <location>
        <position position="55"/>
    </location>
</feature>
<keyword evidence="5" id="KW-0805">Transcription regulation</keyword>
<dbReference type="InterPro" id="IPR011006">
    <property type="entry name" value="CheY-like_superfamily"/>
</dbReference>
<evidence type="ECO:0000256" key="5">
    <source>
        <dbReference type="ARBA" id="ARBA00023015"/>
    </source>
</evidence>
<dbReference type="CDD" id="cd17536">
    <property type="entry name" value="REC_YesN-like"/>
    <property type="match status" value="1"/>
</dbReference>
<evidence type="ECO:0000256" key="8">
    <source>
        <dbReference type="PROSITE-ProRule" id="PRU00169"/>
    </source>
</evidence>
<evidence type="ECO:0000313" key="11">
    <source>
        <dbReference type="EMBL" id="MFB9326072.1"/>
    </source>
</evidence>
<dbReference type="SUPFAM" id="SSF46689">
    <property type="entry name" value="Homeodomain-like"/>
    <property type="match status" value="2"/>
</dbReference>
<evidence type="ECO:0000256" key="7">
    <source>
        <dbReference type="ARBA" id="ARBA00023163"/>
    </source>
</evidence>
<evidence type="ECO:0000259" key="9">
    <source>
        <dbReference type="PROSITE" id="PS01124"/>
    </source>
</evidence>
<evidence type="ECO:0000256" key="1">
    <source>
        <dbReference type="ARBA" id="ARBA00004496"/>
    </source>
</evidence>